<evidence type="ECO:0000313" key="3">
    <source>
        <dbReference type="EMBL" id="KFI18899.1"/>
    </source>
</evidence>
<dbReference type="InterPro" id="IPR051614">
    <property type="entry name" value="UPF0045_domain"/>
</dbReference>
<dbReference type="NCBIfam" id="TIGR00106">
    <property type="entry name" value="MTH1187 family thiamine-binding protein"/>
    <property type="match status" value="1"/>
</dbReference>
<evidence type="ECO:0000313" key="4">
    <source>
        <dbReference type="Proteomes" id="UP000028839"/>
    </source>
</evidence>
<evidence type="ECO:0000256" key="1">
    <source>
        <dbReference type="ARBA" id="ARBA00010272"/>
    </source>
</evidence>
<dbReference type="Gene3D" id="3.30.70.930">
    <property type="match status" value="1"/>
</dbReference>
<proteinExistence type="inferred from homology"/>
<dbReference type="InterPro" id="IPR002767">
    <property type="entry name" value="Thiamine_BP"/>
</dbReference>
<dbReference type="HOGENOM" id="CLU_137479_0_2_6"/>
<comment type="similarity">
    <text evidence="1">Belongs to the UPF0045 family.</text>
</comment>
<reference evidence="3 4" key="1">
    <citation type="submission" date="2014-07" db="EMBL/GenBank/DDBJ databases">
        <title>Comparative analysis of Nitrosococcus oceani genome inventories of strains from Pacific and Atlantic gyres.</title>
        <authorList>
            <person name="Lim C.K."/>
            <person name="Wang L."/>
            <person name="Sayavedra-Soto L.A."/>
            <person name="Klotz M.G."/>
        </authorList>
    </citation>
    <scope>NUCLEOTIDE SEQUENCE [LARGE SCALE GENOMIC DNA]</scope>
    <source>
        <strain evidence="3 4">C-27</strain>
    </source>
</reference>
<dbReference type="PANTHER" id="PTHR33777">
    <property type="entry name" value="UPF0045 PROTEIN ECM15"/>
    <property type="match status" value="1"/>
</dbReference>
<dbReference type="Proteomes" id="UP000028839">
    <property type="component" value="Unassembled WGS sequence"/>
</dbReference>
<dbReference type="InterPro" id="IPR029756">
    <property type="entry name" value="MTH1187/YkoF-like"/>
</dbReference>
<gene>
    <name evidence="3" type="ORF">IB75_11400</name>
</gene>
<comment type="caution">
    <text evidence="3">The sequence shown here is derived from an EMBL/GenBank/DDBJ whole genome shotgun (WGS) entry which is preliminary data.</text>
</comment>
<dbReference type="PANTHER" id="PTHR33777:SF1">
    <property type="entry name" value="UPF0045 PROTEIN ECM15"/>
    <property type="match status" value="1"/>
</dbReference>
<sequence length="92" mass="10399">MRATAELQMIPIGSEISVRPEISRVIEILQEHDFILETHASGTNIEGELEDILSVIRKIHETLHQEGAVRLISYLKVETRTDKIPTIAGKRL</sequence>
<dbReference type="OrthoDB" id="9793516at2"/>
<organism evidence="3 4">
    <name type="scientific">Nitrosococcus oceani C-27</name>
    <dbReference type="NCBI Taxonomy" id="314279"/>
    <lineage>
        <taxon>Bacteria</taxon>
        <taxon>Pseudomonadati</taxon>
        <taxon>Pseudomonadota</taxon>
        <taxon>Gammaproteobacteria</taxon>
        <taxon>Chromatiales</taxon>
        <taxon>Chromatiaceae</taxon>
        <taxon>Nitrosococcus</taxon>
    </lineage>
</organism>
<feature type="domain" description="Thiamine-binding protein" evidence="2">
    <location>
        <begin position="5"/>
        <end position="90"/>
    </location>
</feature>
<dbReference type="GO" id="GO:0005829">
    <property type="term" value="C:cytosol"/>
    <property type="evidence" value="ECO:0007669"/>
    <property type="project" value="TreeGrafter"/>
</dbReference>
<dbReference type="AlphaFoldDB" id="A0A0E2Z071"/>
<dbReference type="EMBL" id="JPGN01000070">
    <property type="protein sequence ID" value="KFI18899.1"/>
    <property type="molecule type" value="Genomic_DNA"/>
</dbReference>
<evidence type="ECO:0000259" key="2">
    <source>
        <dbReference type="Pfam" id="PF01910"/>
    </source>
</evidence>
<dbReference type="Pfam" id="PF01910">
    <property type="entry name" value="Thiamine_BP"/>
    <property type="match status" value="1"/>
</dbReference>
<protein>
    <recommendedName>
        <fullName evidence="2">Thiamine-binding protein domain-containing protein</fullName>
    </recommendedName>
</protein>
<name>A0A0E2Z071_9GAMM</name>
<accession>A0A0E2Z071</accession>
<dbReference type="SUPFAM" id="SSF89957">
    <property type="entry name" value="MTH1187/YkoF-like"/>
    <property type="match status" value="1"/>
</dbReference>